<gene>
    <name evidence="1" type="ORF">C7476_115131</name>
</gene>
<dbReference type="AlphaFoldDB" id="A0A368YLH8"/>
<dbReference type="EMBL" id="QPJM01000015">
    <property type="protein sequence ID" value="RCW80166.1"/>
    <property type="molecule type" value="Genomic_DNA"/>
</dbReference>
<evidence type="ECO:0000313" key="1">
    <source>
        <dbReference type="EMBL" id="RCW80166.1"/>
    </source>
</evidence>
<accession>A0A368YLH8</accession>
<dbReference type="Gene3D" id="3.40.50.150">
    <property type="entry name" value="Vaccinia Virus protein VP39"/>
    <property type="match status" value="1"/>
</dbReference>
<comment type="caution">
    <text evidence="1">The sequence shown here is derived from an EMBL/GenBank/DDBJ whole genome shotgun (WGS) entry which is preliminary data.</text>
</comment>
<organism evidence="1 2">
    <name type="scientific">Phyllobacterium bourgognense</name>
    <dbReference type="NCBI Taxonomy" id="314236"/>
    <lineage>
        <taxon>Bacteria</taxon>
        <taxon>Pseudomonadati</taxon>
        <taxon>Pseudomonadota</taxon>
        <taxon>Alphaproteobacteria</taxon>
        <taxon>Hyphomicrobiales</taxon>
        <taxon>Phyllobacteriaceae</taxon>
        <taxon>Phyllobacterium</taxon>
    </lineage>
</organism>
<evidence type="ECO:0000313" key="2">
    <source>
        <dbReference type="Proteomes" id="UP000253324"/>
    </source>
</evidence>
<name>A0A368YLH8_9HYPH</name>
<reference evidence="1 2" key="1">
    <citation type="submission" date="2018-07" db="EMBL/GenBank/DDBJ databases">
        <title>Genomic Encyclopedia of Type Strains, Phase III (KMG-III): the genomes of soil and plant-associated and newly described type strains.</title>
        <authorList>
            <person name="Whitman W."/>
        </authorList>
    </citation>
    <scope>NUCLEOTIDE SEQUENCE [LARGE SCALE GENOMIC DNA]</scope>
    <source>
        <strain evidence="1 2">31-25a</strain>
    </source>
</reference>
<protein>
    <submittedName>
        <fullName evidence="1">Uncharacterized protein DUF1698</fullName>
    </submittedName>
</protein>
<proteinExistence type="predicted"/>
<dbReference type="RefSeq" id="WP_114431897.1">
    <property type="nucleotide sequence ID" value="NZ_QPJM01000015.1"/>
</dbReference>
<dbReference type="SUPFAM" id="SSF53335">
    <property type="entry name" value="S-adenosyl-L-methionine-dependent methyltransferases"/>
    <property type="match status" value="1"/>
</dbReference>
<sequence>MLNDAQVNTILEGWERLQWYYSIELSPGVFTKGFEFNNIALTRKMLGNIDLKGRTAIDISAMEGAMSTIMAKSGASVLSTDAIDRTDQVTLVQRAHGVQFNYFPEVPLHRLAEHVFELQASKTYSHGLEIGPSEQTKFGFDVVLSSGVMYHVMNPVDHFMTYRKLCKQGGLVVLETAAAVSDDVSFFHATRPDGTLYNGFATWFVSIAAIDLFLRACYLEPLAFCYVSREKTNTIEIARVGVVARAVSTPPFDRERYKRYEEVYHSEIYNNKDFAMLQPAALLTGRVSHPLEFRINGLHSAEGGLSVAAFDSAGPLAYSENDLRLGL</sequence>
<dbReference type="InterPro" id="IPR029063">
    <property type="entry name" value="SAM-dependent_MTases_sf"/>
</dbReference>
<keyword evidence="2" id="KW-1185">Reference proteome</keyword>
<dbReference type="InterPro" id="IPR027555">
    <property type="entry name" value="Mo5U34_MeTrfas-like"/>
</dbReference>
<dbReference type="Pfam" id="PF08003">
    <property type="entry name" value="Methyltransf_9"/>
    <property type="match status" value="1"/>
</dbReference>
<dbReference type="Proteomes" id="UP000253324">
    <property type="component" value="Unassembled WGS sequence"/>
</dbReference>
<dbReference type="OrthoDB" id="9765084at2"/>